<dbReference type="Proteomes" id="UP000839639">
    <property type="component" value="Unassembled WGS sequence"/>
</dbReference>
<evidence type="ECO:0000313" key="2">
    <source>
        <dbReference type="EMBL" id="EBW4470235.1"/>
    </source>
</evidence>
<comment type="caution">
    <text evidence="2">The sequence shown here is derived from an EMBL/GenBank/DDBJ whole genome shotgun (WGS) entry which is preliminary data.</text>
</comment>
<feature type="domain" description="DUF2726" evidence="1">
    <location>
        <begin position="54"/>
        <end position="165"/>
    </location>
</feature>
<dbReference type="Pfam" id="PF10881">
    <property type="entry name" value="DUF2726"/>
    <property type="match status" value="1"/>
</dbReference>
<organism evidence="2">
    <name type="scientific">Salmonella enterica subsp. enterica serovar Lattenkamp</name>
    <dbReference type="NCBI Taxonomy" id="2564671"/>
    <lineage>
        <taxon>Bacteria</taxon>
        <taxon>Pseudomonadati</taxon>
        <taxon>Pseudomonadota</taxon>
        <taxon>Gammaproteobacteria</taxon>
        <taxon>Enterobacterales</taxon>
        <taxon>Enterobacteriaceae</taxon>
        <taxon>Salmonella</taxon>
    </lineage>
</organism>
<dbReference type="Gene3D" id="3.40.960.10">
    <property type="entry name" value="VSR Endonuclease"/>
    <property type="match status" value="1"/>
</dbReference>
<name>A0A5W2LWL7_SALET</name>
<accession>A0A5W2LWL7</accession>
<sequence length="175" mass="20826">MEMVLVIILVFFVFFVFLTVFSLWAKSINKGNNNSKGKMSDNLVKKDNECYIKKDFLTNNERVFFRALIETVGDKSYVMAQVRLADIIRPNYKFKNNSKEYYSLFRQISQWHCDFLILDKETLEVLYIIELDDSSHKQEKRVKRDKFFNEALSQAGIKLLRVYNIEEFKSLMTKN</sequence>
<reference evidence="2" key="1">
    <citation type="submission" date="2018-06" db="EMBL/GenBank/DDBJ databases">
        <authorList>
            <person name="Ashton P.M."/>
            <person name="Dallman T."/>
            <person name="Nair S."/>
            <person name="De Pinna E."/>
            <person name="Peters T."/>
            <person name="Grant K."/>
        </authorList>
    </citation>
    <scope>NUCLEOTIDE SEQUENCE [LARGE SCALE GENOMIC DNA]</scope>
    <source>
        <strain evidence="2">149361</strain>
    </source>
</reference>
<proteinExistence type="predicted"/>
<evidence type="ECO:0000259" key="1">
    <source>
        <dbReference type="Pfam" id="PF10881"/>
    </source>
</evidence>
<dbReference type="EMBL" id="AAHIJD010000032">
    <property type="protein sequence ID" value="EBW4470235.1"/>
    <property type="molecule type" value="Genomic_DNA"/>
</dbReference>
<gene>
    <name evidence="2" type="ORF">DPK62_17060</name>
</gene>
<dbReference type="AlphaFoldDB" id="A0A5W2LWL7"/>
<protein>
    <submittedName>
        <fullName evidence="2">DUF2726 domain-containing protein</fullName>
    </submittedName>
</protein>
<dbReference type="InterPro" id="IPR024402">
    <property type="entry name" value="DUF2726"/>
</dbReference>